<proteinExistence type="predicted"/>
<dbReference type="Pfam" id="PF00059">
    <property type="entry name" value="Lectin_C"/>
    <property type="match status" value="1"/>
</dbReference>
<gene>
    <name evidence="3" type="ORF">B4U80_13771</name>
</gene>
<protein>
    <submittedName>
        <fullName evidence="3">Aggrecan core protein-like protein</fullName>
    </submittedName>
</protein>
<dbReference type="AlphaFoldDB" id="A0A443SFF8"/>
<feature type="domain" description="C-type lectin" evidence="2">
    <location>
        <begin position="29"/>
        <end position="145"/>
    </location>
</feature>
<comment type="caution">
    <text evidence="3">The sequence shown here is derived from an EMBL/GenBank/DDBJ whole genome shotgun (WGS) entry which is preliminary data.</text>
</comment>
<reference evidence="3 4" key="1">
    <citation type="journal article" date="2018" name="Gigascience">
        <title>Genomes of trombidid mites reveal novel predicted allergens and laterally-transferred genes associated with secondary metabolism.</title>
        <authorList>
            <person name="Dong X."/>
            <person name="Chaisiri K."/>
            <person name="Xia D."/>
            <person name="Armstrong S.D."/>
            <person name="Fang Y."/>
            <person name="Donnelly M.J."/>
            <person name="Kadowaki T."/>
            <person name="McGarry J.W."/>
            <person name="Darby A.C."/>
            <person name="Makepeace B.L."/>
        </authorList>
    </citation>
    <scope>NUCLEOTIDE SEQUENCE [LARGE SCALE GENOMIC DNA]</scope>
    <source>
        <strain evidence="3">UoL-UT</strain>
    </source>
</reference>
<dbReference type="Proteomes" id="UP000288716">
    <property type="component" value="Unassembled WGS sequence"/>
</dbReference>
<dbReference type="SMART" id="SM00034">
    <property type="entry name" value="CLECT"/>
    <property type="match status" value="1"/>
</dbReference>
<dbReference type="PANTHER" id="PTHR22803">
    <property type="entry name" value="MANNOSE, PHOSPHOLIPASE, LECTIN RECEPTOR RELATED"/>
    <property type="match status" value="1"/>
</dbReference>
<dbReference type="CDD" id="cd00037">
    <property type="entry name" value="CLECT"/>
    <property type="match status" value="1"/>
</dbReference>
<evidence type="ECO:0000313" key="3">
    <source>
        <dbReference type="EMBL" id="RWS26250.1"/>
    </source>
</evidence>
<dbReference type="VEuPathDB" id="VectorBase:LDEU005790"/>
<dbReference type="SUPFAM" id="SSF56436">
    <property type="entry name" value="C-type lectin-like"/>
    <property type="match status" value="1"/>
</dbReference>
<evidence type="ECO:0000259" key="2">
    <source>
        <dbReference type="PROSITE" id="PS50041"/>
    </source>
</evidence>
<name>A0A443SFF8_9ACAR</name>
<organism evidence="3 4">
    <name type="scientific">Leptotrombidium deliense</name>
    <dbReference type="NCBI Taxonomy" id="299467"/>
    <lineage>
        <taxon>Eukaryota</taxon>
        <taxon>Metazoa</taxon>
        <taxon>Ecdysozoa</taxon>
        <taxon>Arthropoda</taxon>
        <taxon>Chelicerata</taxon>
        <taxon>Arachnida</taxon>
        <taxon>Acari</taxon>
        <taxon>Acariformes</taxon>
        <taxon>Trombidiformes</taxon>
        <taxon>Prostigmata</taxon>
        <taxon>Anystina</taxon>
        <taxon>Parasitengona</taxon>
        <taxon>Trombiculoidea</taxon>
        <taxon>Trombiculidae</taxon>
        <taxon>Leptotrombidium</taxon>
    </lineage>
</organism>
<dbReference type="STRING" id="299467.A0A443SFF8"/>
<feature type="signal peptide" evidence="1">
    <location>
        <begin position="1"/>
        <end position="20"/>
    </location>
</feature>
<keyword evidence="1" id="KW-0732">Signal</keyword>
<evidence type="ECO:0000256" key="1">
    <source>
        <dbReference type="SAM" id="SignalP"/>
    </source>
</evidence>
<dbReference type="OrthoDB" id="6409202at2759"/>
<dbReference type="InterPro" id="IPR050111">
    <property type="entry name" value="C-type_lectin/snaclec_domain"/>
</dbReference>
<feature type="chain" id="PRO_5019105056" evidence="1">
    <location>
        <begin position="21"/>
        <end position="262"/>
    </location>
</feature>
<dbReference type="InterPro" id="IPR016187">
    <property type="entry name" value="CTDL_fold"/>
</dbReference>
<keyword evidence="4" id="KW-1185">Reference proteome</keyword>
<dbReference type="InterPro" id="IPR016186">
    <property type="entry name" value="C-type_lectin-like/link_sf"/>
</dbReference>
<accession>A0A443SFF8</accession>
<dbReference type="InterPro" id="IPR001304">
    <property type="entry name" value="C-type_lectin-like"/>
</dbReference>
<dbReference type="PROSITE" id="PS50041">
    <property type="entry name" value="C_TYPE_LECTIN_2"/>
    <property type="match status" value="1"/>
</dbReference>
<sequence length="262" mass="30593">MKFILLASIFFFHVLRSISARCPDEWTAFNGNCYIVTKFTDFVSGQNYCKTMNATLPSVHSKEENEFLALLLRVNNVYNFWLNACQVERGNSKFQWLDGSKFNYQNWSKNEPDEIISSETVCIKLNKDGEWGDERMSRFNMIACVKKRKDSVIIEINPNDIMENSLKPNSDFDSKFRNISEKLQDFKKDMNYLELKVKVQKAFILLMSQIREKYSLQTTVSQLQNETKNELLNLKNKTNTLLEMIIAVNSEVSKLKKSLIKK</sequence>
<dbReference type="EMBL" id="NCKV01002926">
    <property type="protein sequence ID" value="RWS26250.1"/>
    <property type="molecule type" value="Genomic_DNA"/>
</dbReference>
<dbReference type="Gene3D" id="3.10.100.10">
    <property type="entry name" value="Mannose-Binding Protein A, subunit A"/>
    <property type="match status" value="1"/>
</dbReference>
<evidence type="ECO:0000313" key="4">
    <source>
        <dbReference type="Proteomes" id="UP000288716"/>
    </source>
</evidence>